<gene>
    <name evidence="10" type="ORF">AMON00008_LOCUS25146</name>
</gene>
<evidence type="ECO:0000256" key="4">
    <source>
        <dbReference type="ARBA" id="ARBA00022989"/>
    </source>
</evidence>
<evidence type="ECO:0000259" key="9">
    <source>
        <dbReference type="PROSITE" id="PS50222"/>
    </source>
</evidence>
<dbReference type="EMBL" id="HBNR01036541">
    <property type="protein sequence ID" value="CAE4592874.1"/>
    <property type="molecule type" value="Transcribed_RNA"/>
</dbReference>
<dbReference type="PROSITE" id="PS50222">
    <property type="entry name" value="EF_HAND_2"/>
    <property type="match status" value="2"/>
</dbReference>
<dbReference type="InterPro" id="IPR011992">
    <property type="entry name" value="EF-hand-dom_pair"/>
</dbReference>
<evidence type="ECO:0000256" key="7">
    <source>
        <dbReference type="SAM" id="MobiDB-lite"/>
    </source>
</evidence>
<keyword evidence="5 8" id="KW-0472">Membrane</keyword>
<evidence type="ECO:0000313" key="10">
    <source>
        <dbReference type="EMBL" id="CAE4592874.1"/>
    </source>
</evidence>
<keyword evidence="6" id="KW-0175">Coiled coil</keyword>
<dbReference type="InterPro" id="IPR005821">
    <property type="entry name" value="Ion_trans_dom"/>
</dbReference>
<evidence type="ECO:0000256" key="8">
    <source>
        <dbReference type="SAM" id="Phobius"/>
    </source>
</evidence>
<dbReference type="GO" id="GO:0005509">
    <property type="term" value="F:calcium ion binding"/>
    <property type="evidence" value="ECO:0007669"/>
    <property type="project" value="InterPro"/>
</dbReference>
<dbReference type="Gene3D" id="1.10.238.10">
    <property type="entry name" value="EF-hand"/>
    <property type="match status" value="1"/>
</dbReference>
<protein>
    <recommendedName>
        <fullName evidence="9">EF-hand domain-containing protein</fullName>
    </recommendedName>
</protein>
<evidence type="ECO:0000256" key="6">
    <source>
        <dbReference type="SAM" id="Coils"/>
    </source>
</evidence>
<dbReference type="InterPro" id="IPR027359">
    <property type="entry name" value="Volt_channel_dom_sf"/>
</dbReference>
<sequence length="625" mass="69973">MAQAGAARQGRAGAMPIPSGLSGGCCALERATPEGRLQAAGRLPQPARLVEGRECDPAGIMLEAADHLGEDQATPSSSRHWQGWLQAWEHRQRTQMEQHEEATRELVEGLKEELLTKMAQLEKAKVRNKKPTLLKATEPGMEQKETDGLSLSNRSGPRTAGDPKPVVQDPARMSYSHLNDAMLSAAGGAKVLRGQTSGTTSQEPDGVGTESVWSLDLVYRPHTRWQAALYHFTNTRAFELVSSGVIIAYTIAVGVMSDLDMRAAIDHTEPPKWRWWVDMSFNSFFLVEVFLRMLAEGCHYFLCNKKRGWNIFDLLVAAAGMIDIVFAFDVSLAFLRILRTFRAIRVLRVVRIFRFFKELRLMVASILCCLVSLSWAFTLLISVMYIFAVVLMQGASDYLLGETQVDSDTRLQLGDDFGNLLKTIYSLTQAVSGGRSWGEYAAPFIVISPWYGVAFTLFIVFVIFGVLNILTGVFVESTSAVAHYDKELVIQEEMSRNESVINQMRALFSEIDVDKSGTISYKELRRNLKDDRVKAYFSVLQMDVSEAQGLFQLLDRDESGEVSIEEFIMTCLRLKGAARSIDLATMLFEHKRLYSMVRNVRVDLAEMKVSIRELNRAVDELNALS</sequence>
<dbReference type="PROSITE" id="PS00018">
    <property type="entry name" value="EF_HAND_1"/>
    <property type="match status" value="2"/>
</dbReference>
<dbReference type="InterPro" id="IPR018247">
    <property type="entry name" value="EF_Hand_1_Ca_BS"/>
</dbReference>
<organism evidence="10">
    <name type="scientific">Alexandrium monilatum</name>
    <dbReference type="NCBI Taxonomy" id="311494"/>
    <lineage>
        <taxon>Eukaryota</taxon>
        <taxon>Sar</taxon>
        <taxon>Alveolata</taxon>
        <taxon>Dinophyceae</taxon>
        <taxon>Gonyaulacales</taxon>
        <taxon>Pyrocystaceae</taxon>
        <taxon>Alexandrium</taxon>
    </lineage>
</organism>
<dbReference type="InterPro" id="IPR002048">
    <property type="entry name" value="EF_hand_dom"/>
</dbReference>
<feature type="region of interest" description="Disordered" evidence="7">
    <location>
        <begin position="134"/>
        <end position="167"/>
    </location>
</feature>
<comment type="subcellular location">
    <subcellularLocation>
        <location evidence="1">Membrane</location>
        <topology evidence="1">Multi-pass membrane protein</topology>
    </subcellularLocation>
</comment>
<keyword evidence="2 8" id="KW-0812">Transmembrane</keyword>
<keyword evidence="3" id="KW-0106">Calcium</keyword>
<evidence type="ECO:0000256" key="1">
    <source>
        <dbReference type="ARBA" id="ARBA00004141"/>
    </source>
</evidence>
<keyword evidence="4 8" id="KW-1133">Transmembrane helix</keyword>
<dbReference type="Gene3D" id="1.20.120.350">
    <property type="entry name" value="Voltage-gated potassium channels. Chain C"/>
    <property type="match status" value="1"/>
</dbReference>
<dbReference type="CDD" id="cd00051">
    <property type="entry name" value="EFh"/>
    <property type="match status" value="1"/>
</dbReference>
<dbReference type="InterPro" id="IPR043203">
    <property type="entry name" value="VGCC_Ca_Na"/>
</dbReference>
<evidence type="ECO:0000256" key="5">
    <source>
        <dbReference type="ARBA" id="ARBA00023136"/>
    </source>
</evidence>
<feature type="coiled-coil region" evidence="6">
    <location>
        <begin position="85"/>
        <end position="127"/>
    </location>
</feature>
<reference evidence="10" key="1">
    <citation type="submission" date="2021-01" db="EMBL/GenBank/DDBJ databases">
        <authorList>
            <person name="Corre E."/>
            <person name="Pelletier E."/>
            <person name="Niang G."/>
            <person name="Scheremetjew M."/>
            <person name="Finn R."/>
            <person name="Kale V."/>
            <person name="Holt S."/>
            <person name="Cochrane G."/>
            <person name="Meng A."/>
            <person name="Brown T."/>
            <person name="Cohen L."/>
        </authorList>
    </citation>
    <scope>NUCLEOTIDE SEQUENCE</scope>
    <source>
        <strain evidence="10">CCMP3105</strain>
    </source>
</reference>
<dbReference type="GO" id="GO:0001518">
    <property type="term" value="C:voltage-gated sodium channel complex"/>
    <property type="evidence" value="ECO:0007669"/>
    <property type="project" value="TreeGrafter"/>
</dbReference>
<evidence type="ECO:0000256" key="2">
    <source>
        <dbReference type="ARBA" id="ARBA00022692"/>
    </source>
</evidence>
<feature type="transmembrane region" description="Helical" evidence="8">
    <location>
        <begin position="450"/>
        <end position="475"/>
    </location>
</feature>
<feature type="compositionally biased region" description="Low complexity" evidence="7">
    <location>
        <begin position="1"/>
        <end position="14"/>
    </location>
</feature>
<dbReference type="SMART" id="SM00054">
    <property type="entry name" value="EFh"/>
    <property type="match status" value="2"/>
</dbReference>
<feature type="transmembrane region" description="Helical" evidence="8">
    <location>
        <begin position="359"/>
        <end position="392"/>
    </location>
</feature>
<feature type="domain" description="EF-hand" evidence="9">
    <location>
        <begin position="499"/>
        <end position="534"/>
    </location>
</feature>
<dbReference type="GO" id="GO:0005248">
    <property type="term" value="F:voltage-gated sodium channel activity"/>
    <property type="evidence" value="ECO:0007669"/>
    <property type="project" value="TreeGrafter"/>
</dbReference>
<evidence type="ECO:0000256" key="3">
    <source>
        <dbReference type="ARBA" id="ARBA00022837"/>
    </source>
</evidence>
<dbReference type="SUPFAM" id="SSF47473">
    <property type="entry name" value="EF-hand"/>
    <property type="match status" value="1"/>
</dbReference>
<name>A0A7S4VMT2_9DINO</name>
<dbReference type="AlphaFoldDB" id="A0A7S4VMT2"/>
<dbReference type="PANTHER" id="PTHR10037:SF62">
    <property type="entry name" value="SODIUM CHANNEL PROTEIN 60E"/>
    <property type="match status" value="1"/>
</dbReference>
<dbReference type="PANTHER" id="PTHR10037">
    <property type="entry name" value="VOLTAGE-GATED CATION CHANNEL CALCIUM AND SODIUM"/>
    <property type="match status" value="1"/>
</dbReference>
<proteinExistence type="predicted"/>
<feature type="coiled-coil region" evidence="6">
    <location>
        <begin position="597"/>
        <end position="624"/>
    </location>
</feature>
<feature type="transmembrane region" description="Helical" evidence="8">
    <location>
        <begin position="314"/>
        <end position="338"/>
    </location>
</feature>
<feature type="region of interest" description="Disordered" evidence="7">
    <location>
        <begin position="1"/>
        <end position="20"/>
    </location>
</feature>
<dbReference type="SUPFAM" id="SSF81324">
    <property type="entry name" value="Voltage-gated potassium channels"/>
    <property type="match status" value="1"/>
</dbReference>
<dbReference type="Gene3D" id="1.10.287.70">
    <property type="match status" value="1"/>
</dbReference>
<accession>A0A7S4VMT2</accession>
<feature type="transmembrane region" description="Helical" evidence="8">
    <location>
        <begin position="240"/>
        <end position="259"/>
    </location>
</feature>
<feature type="domain" description="EF-hand" evidence="9">
    <location>
        <begin position="542"/>
        <end position="577"/>
    </location>
</feature>
<dbReference type="Pfam" id="PF00520">
    <property type="entry name" value="Ion_trans"/>
    <property type="match status" value="1"/>
</dbReference>
<dbReference type="Pfam" id="PF13499">
    <property type="entry name" value="EF-hand_7"/>
    <property type="match status" value="1"/>
</dbReference>